<dbReference type="SUPFAM" id="SSF55804">
    <property type="entry name" value="Phoshotransferase/anion transport protein"/>
    <property type="match status" value="1"/>
</dbReference>
<dbReference type="Gene3D" id="3.40.930.10">
    <property type="entry name" value="Mannitol-specific EII, Chain A"/>
    <property type="match status" value="1"/>
</dbReference>
<dbReference type="InterPro" id="IPR002178">
    <property type="entry name" value="PTS_EIIA_type-2_dom"/>
</dbReference>
<gene>
    <name evidence="7" type="ORF">ISU02_05525</name>
</gene>
<name>A0ABR9ZRG1_9FIRM</name>
<dbReference type="NCBIfam" id="TIGR00848">
    <property type="entry name" value="fruA"/>
    <property type="match status" value="1"/>
</dbReference>
<sequence>MIKSLLTEELYIENLKASTKKEVILEMIDKLEQSGKLVDRALYTEAVFNRESEFSTGIGMGIAIPHGKSSGVKTPSLVFARSKEGVDFDSMDEKPSFLFFLVAVPEESGDEHLKILSTISRKLMHEEVRNSLMKASNYMTVVEILSK</sequence>
<organism evidence="7 8">
    <name type="scientific">Fusibacter ferrireducens</name>
    <dbReference type="NCBI Taxonomy" id="2785058"/>
    <lineage>
        <taxon>Bacteria</taxon>
        <taxon>Bacillati</taxon>
        <taxon>Bacillota</taxon>
        <taxon>Clostridia</taxon>
        <taxon>Eubacteriales</taxon>
        <taxon>Eubacteriales Family XII. Incertae Sedis</taxon>
        <taxon>Fusibacter</taxon>
    </lineage>
</organism>
<dbReference type="PROSITE" id="PS00372">
    <property type="entry name" value="PTS_EIIA_TYPE_2_HIS"/>
    <property type="match status" value="1"/>
</dbReference>
<dbReference type="PANTHER" id="PTHR47738:SF2">
    <property type="entry name" value="PTS SYSTEM FRUCTOSE-LIKE EIIA COMPONENT"/>
    <property type="match status" value="1"/>
</dbReference>
<dbReference type="PANTHER" id="PTHR47738">
    <property type="entry name" value="PTS SYSTEM FRUCTOSE-LIKE EIIA COMPONENT-RELATED"/>
    <property type="match status" value="1"/>
</dbReference>
<evidence type="ECO:0000259" key="6">
    <source>
        <dbReference type="PROSITE" id="PS51094"/>
    </source>
</evidence>
<protein>
    <submittedName>
        <fullName evidence="7">PTS sugar transporter subunit IIA</fullName>
    </submittedName>
</protein>
<dbReference type="EMBL" id="JADKNH010000003">
    <property type="protein sequence ID" value="MBF4692566.1"/>
    <property type="molecule type" value="Genomic_DNA"/>
</dbReference>
<evidence type="ECO:0000313" key="8">
    <source>
        <dbReference type="Proteomes" id="UP000614200"/>
    </source>
</evidence>
<evidence type="ECO:0000313" key="7">
    <source>
        <dbReference type="EMBL" id="MBF4692566.1"/>
    </source>
</evidence>
<keyword evidence="3 7" id="KW-0762">Sugar transport</keyword>
<keyword evidence="5" id="KW-0598">Phosphotransferase system</keyword>
<evidence type="ECO:0000256" key="2">
    <source>
        <dbReference type="ARBA" id="ARBA00022553"/>
    </source>
</evidence>
<dbReference type="InterPro" id="IPR016152">
    <property type="entry name" value="PTrfase/Anion_transptr"/>
</dbReference>
<dbReference type="PROSITE" id="PS51094">
    <property type="entry name" value="PTS_EIIA_TYPE_2"/>
    <property type="match status" value="1"/>
</dbReference>
<accession>A0ABR9ZRG1</accession>
<feature type="domain" description="PTS EIIA type-2" evidence="6">
    <location>
        <begin position="4"/>
        <end position="147"/>
    </location>
</feature>
<keyword evidence="8" id="KW-1185">Reference proteome</keyword>
<evidence type="ECO:0000256" key="3">
    <source>
        <dbReference type="ARBA" id="ARBA00022597"/>
    </source>
</evidence>
<dbReference type="Pfam" id="PF00359">
    <property type="entry name" value="PTS_EIIA_2"/>
    <property type="match status" value="1"/>
</dbReference>
<comment type="caution">
    <text evidence="7">The sequence shown here is derived from an EMBL/GenBank/DDBJ whole genome shotgun (WGS) entry which is preliminary data.</text>
</comment>
<dbReference type="CDD" id="cd00211">
    <property type="entry name" value="PTS_IIA_fru"/>
    <property type="match status" value="1"/>
</dbReference>
<keyword evidence="2" id="KW-0597">Phosphoprotein</keyword>
<dbReference type="InterPro" id="IPR004715">
    <property type="entry name" value="PTS_IIA_fruc"/>
</dbReference>
<proteinExistence type="predicted"/>
<evidence type="ECO:0000256" key="4">
    <source>
        <dbReference type="ARBA" id="ARBA00022679"/>
    </source>
</evidence>
<evidence type="ECO:0000256" key="5">
    <source>
        <dbReference type="ARBA" id="ARBA00022683"/>
    </source>
</evidence>
<keyword evidence="4" id="KW-0808">Transferase</keyword>
<dbReference type="InterPro" id="IPR051541">
    <property type="entry name" value="PTS_SugarTrans_NitroReg"/>
</dbReference>
<reference evidence="7 8" key="1">
    <citation type="submission" date="2020-11" db="EMBL/GenBank/DDBJ databases">
        <title>Fusibacter basophilias sp. nov.</title>
        <authorList>
            <person name="Qiu D."/>
        </authorList>
    </citation>
    <scope>NUCLEOTIDE SEQUENCE [LARGE SCALE GENOMIC DNA]</scope>
    <source>
        <strain evidence="7 8">Q10-2</strain>
    </source>
</reference>
<dbReference type="Proteomes" id="UP000614200">
    <property type="component" value="Unassembled WGS sequence"/>
</dbReference>
<evidence type="ECO:0000256" key="1">
    <source>
        <dbReference type="ARBA" id="ARBA00022448"/>
    </source>
</evidence>
<keyword evidence="1" id="KW-0813">Transport</keyword>
<dbReference type="RefSeq" id="WP_194700809.1">
    <property type="nucleotide sequence ID" value="NZ_JADKNH010000003.1"/>
</dbReference>